<keyword evidence="1" id="KW-0472">Membrane</keyword>
<dbReference type="Pfam" id="PF04734">
    <property type="entry name" value="Ceramidase_alk"/>
    <property type="match status" value="1"/>
</dbReference>
<comment type="caution">
    <text evidence="3">The sequence shown here is derived from an EMBL/GenBank/DDBJ whole genome shotgun (WGS) entry which is preliminary data.</text>
</comment>
<protein>
    <submittedName>
        <fullName evidence="3">Neutral/alkaline non-lysosomal ceramidase N-terminal domain-containing protein</fullName>
    </submittedName>
</protein>
<organism evidence="3 4">
    <name type="scientific">Fontibacter flavus</name>
    <dbReference type="NCBI Taxonomy" id="654838"/>
    <lineage>
        <taxon>Bacteria</taxon>
        <taxon>Pseudomonadati</taxon>
        <taxon>Bacteroidota</taxon>
        <taxon>Cytophagia</taxon>
        <taxon>Cytophagales</taxon>
        <taxon>Cyclobacteriaceae</taxon>
        <taxon>Fontibacter</taxon>
    </lineage>
</organism>
<keyword evidence="1" id="KW-0812">Transmembrane</keyword>
<gene>
    <name evidence="3" type="ORF">ACFFIP_06510</name>
</gene>
<evidence type="ECO:0000259" key="2">
    <source>
        <dbReference type="Pfam" id="PF04734"/>
    </source>
</evidence>
<dbReference type="InterPro" id="IPR031329">
    <property type="entry name" value="NEUT/ALK_ceramidase_N"/>
</dbReference>
<accession>A0ABV6FR37</accession>
<evidence type="ECO:0000313" key="3">
    <source>
        <dbReference type="EMBL" id="MFC0262330.1"/>
    </source>
</evidence>
<sequence length="446" mass="50523">MSKTYLQRIFRIMAWILGILFFLGMFLITKVDRKPYQEMDYYKKTMSHLDTLSLMESSGSIWKSGWSKVNATPDTPASLVGYKPRGKYEFVQDSSFIRSIVVSNGQSQIAFLNYELMIVHPRLQLKIEEAVQQAGISLDHIYFTATHTHSGIGGYMPGLMGKIAFGGYDQNIMTMMAEKSILALQGALASQDTVSLIFQKSFTDSMVMNRLIKNDPVEPYIRQLVFQKNNGSKASFTTFSAHPTIMGSKFMGLSGDYPHYFSEKLEEEFEVVLFAAGTVGSHRAIANGNSPQDVKDYGLNLSNQLHENLIQSDTIITPIVRNADLPLALRKAHYKIGKNVRLRPWVFNSLFGETNAHFDIVRLGNTLMVSSSGEISGVFMEAWEKYAEEQGLHLIITCFNGGYIGYITPDQYYDEKLYEVREMNWFGPYNGAYFDEIIRKIIQKAI</sequence>
<dbReference type="EMBL" id="JBHLWI010000014">
    <property type="protein sequence ID" value="MFC0262330.1"/>
    <property type="molecule type" value="Genomic_DNA"/>
</dbReference>
<proteinExistence type="predicted"/>
<reference evidence="3 4" key="1">
    <citation type="submission" date="2024-09" db="EMBL/GenBank/DDBJ databases">
        <authorList>
            <person name="Sun Q."/>
            <person name="Mori K."/>
        </authorList>
    </citation>
    <scope>NUCLEOTIDE SEQUENCE [LARGE SCALE GENOMIC DNA]</scope>
    <source>
        <strain evidence="3 4">CCM 7650</strain>
    </source>
</reference>
<keyword evidence="1" id="KW-1133">Transmembrane helix</keyword>
<keyword evidence="4" id="KW-1185">Reference proteome</keyword>
<evidence type="ECO:0000313" key="4">
    <source>
        <dbReference type="Proteomes" id="UP001589797"/>
    </source>
</evidence>
<feature type="transmembrane region" description="Helical" evidence="1">
    <location>
        <begin position="12"/>
        <end position="29"/>
    </location>
</feature>
<evidence type="ECO:0000256" key="1">
    <source>
        <dbReference type="SAM" id="Phobius"/>
    </source>
</evidence>
<dbReference type="Proteomes" id="UP001589797">
    <property type="component" value="Unassembled WGS sequence"/>
</dbReference>
<name>A0ABV6FR37_9BACT</name>
<feature type="domain" description="Neutral/alkaline non-lysosomal ceramidase N-terminal" evidence="2">
    <location>
        <begin position="92"/>
        <end position="271"/>
    </location>
</feature>